<feature type="non-terminal residue" evidence="1">
    <location>
        <position position="44"/>
    </location>
</feature>
<dbReference type="Proteomes" id="UP000789901">
    <property type="component" value="Unassembled WGS sequence"/>
</dbReference>
<gene>
    <name evidence="1" type="ORF">GMARGA_LOCUS14209</name>
</gene>
<name>A0ABN7V5T9_GIGMA</name>
<feature type="non-terminal residue" evidence="1">
    <location>
        <position position="1"/>
    </location>
</feature>
<organism evidence="1 2">
    <name type="scientific">Gigaspora margarita</name>
    <dbReference type="NCBI Taxonomy" id="4874"/>
    <lineage>
        <taxon>Eukaryota</taxon>
        <taxon>Fungi</taxon>
        <taxon>Fungi incertae sedis</taxon>
        <taxon>Mucoromycota</taxon>
        <taxon>Glomeromycotina</taxon>
        <taxon>Glomeromycetes</taxon>
        <taxon>Diversisporales</taxon>
        <taxon>Gigasporaceae</taxon>
        <taxon>Gigaspora</taxon>
    </lineage>
</organism>
<accession>A0ABN7V5T9</accession>
<dbReference type="EMBL" id="CAJVQB010009318">
    <property type="protein sequence ID" value="CAG8728920.1"/>
    <property type="molecule type" value="Genomic_DNA"/>
</dbReference>
<reference evidence="1 2" key="1">
    <citation type="submission" date="2021-06" db="EMBL/GenBank/DDBJ databases">
        <authorList>
            <person name="Kallberg Y."/>
            <person name="Tangrot J."/>
            <person name="Rosling A."/>
        </authorList>
    </citation>
    <scope>NUCLEOTIDE SEQUENCE [LARGE SCALE GENOMIC DNA]</scope>
    <source>
        <strain evidence="1 2">120-4 pot B 10/14</strain>
    </source>
</reference>
<comment type="caution">
    <text evidence="1">The sequence shown here is derived from an EMBL/GenBank/DDBJ whole genome shotgun (WGS) entry which is preliminary data.</text>
</comment>
<protein>
    <submittedName>
        <fullName evidence="1">16084_t:CDS:1</fullName>
    </submittedName>
</protein>
<evidence type="ECO:0000313" key="2">
    <source>
        <dbReference type="Proteomes" id="UP000789901"/>
    </source>
</evidence>
<evidence type="ECO:0000313" key="1">
    <source>
        <dbReference type="EMBL" id="CAG8728920.1"/>
    </source>
</evidence>
<keyword evidence="2" id="KW-1185">Reference proteome</keyword>
<proteinExistence type="predicted"/>
<sequence length="44" mass="5131">MISIITENNRILKQLTISKLRMPFFESGLPSGSQHWNNPFLQEN</sequence>